<accession>A0A146G5B2</accession>
<feature type="domain" description="AAA" evidence="1">
    <location>
        <begin position="1"/>
        <end position="201"/>
    </location>
</feature>
<dbReference type="InterPro" id="IPR050678">
    <property type="entry name" value="DNA_Partitioning_ATPase"/>
</dbReference>
<dbReference type="CDD" id="cd02042">
    <property type="entry name" value="ParAB_family"/>
    <property type="match status" value="1"/>
</dbReference>
<dbReference type="STRING" id="690879.TSACC_2564"/>
<sequence length="325" mass="36083">MKTIAFFNNKGGVGKTTLLYHLAWMFADMGKRVLVADLDPQANLTSMFLVERELEDLWGGEGRDNQSIMAALKPIVRGLGDIGPAPFRSVDPNIRLVPGDLALSSFESNLSEAWAKCLDRQEPAFRTTSAFYRIIRESGESFRADIALIDVGPNFGAINRAALISADAVVIPVAPDLFSIQGLRNLGPTLMDWRREWQTRLELNPADDLVLPSAVMRPLGYVVLQFGIRDNRPVSAYEKWAKRIPSTFCEKVLGESGESFETCEADPNCLGLLKHYRSLMPMAMEARKPIFKLKPSDGAIGAHTYSVKDAEDDFRTLAECILSRI</sequence>
<dbReference type="SUPFAM" id="SSF52540">
    <property type="entry name" value="P-loop containing nucleoside triphosphate hydrolases"/>
    <property type="match status" value="1"/>
</dbReference>
<evidence type="ECO:0000313" key="2">
    <source>
        <dbReference type="EMBL" id="GAT32167.1"/>
    </source>
</evidence>
<dbReference type="PANTHER" id="PTHR13696:SF99">
    <property type="entry name" value="COBYRINIC ACID AC-DIAMIDE SYNTHASE"/>
    <property type="match status" value="1"/>
</dbReference>
<name>A0A146G5B2_TERSA</name>
<evidence type="ECO:0000259" key="1">
    <source>
        <dbReference type="Pfam" id="PF13614"/>
    </source>
</evidence>
<dbReference type="AlphaFoldDB" id="A0A146G5B2"/>
<dbReference type="Pfam" id="PF13614">
    <property type="entry name" value="AAA_31"/>
    <property type="match status" value="1"/>
</dbReference>
<organism evidence="2 3">
    <name type="scientific">Terrimicrobium sacchariphilum</name>
    <dbReference type="NCBI Taxonomy" id="690879"/>
    <lineage>
        <taxon>Bacteria</taxon>
        <taxon>Pseudomonadati</taxon>
        <taxon>Verrucomicrobiota</taxon>
        <taxon>Terrimicrobiia</taxon>
        <taxon>Terrimicrobiales</taxon>
        <taxon>Terrimicrobiaceae</taxon>
        <taxon>Terrimicrobium</taxon>
    </lineage>
</organism>
<dbReference type="Gene3D" id="3.40.50.300">
    <property type="entry name" value="P-loop containing nucleotide triphosphate hydrolases"/>
    <property type="match status" value="1"/>
</dbReference>
<evidence type="ECO:0000313" key="3">
    <source>
        <dbReference type="Proteomes" id="UP000076023"/>
    </source>
</evidence>
<dbReference type="InterPro" id="IPR027417">
    <property type="entry name" value="P-loop_NTPase"/>
</dbReference>
<comment type="caution">
    <text evidence="2">The sequence shown here is derived from an EMBL/GenBank/DDBJ whole genome shotgun (WGS) entry which is preliminary data.</text>
</comment>
<dbReference type="Proteomes" id="UP000076023">
    <property type="component" value="Unassembled WGS sequence"/>
</dbReference>
<dbReference type="EMBL" id="BDCO01000002">
    <property type="protein sequence ID" value="GAT32167.1"/>
    <property type="molecule type" value="Genomic_DNA"/>
</dbReference>
<dbReference type="OrthoDB" id="9791162at2"/>
<dbReference type="InParanoid" id="A0A146G5B2"/>
<dbReference type="InterPro" id="IPR025669">
    <property type="entry name" value="AAA_dom"/>
</dbReference>
<protein>
    <submittedName>
        <fullName evidence="2">CobQ/CobB/MinD/ParA nucleotide binding domain-containing protein</fullName>
    </submittedName>
</protein>
<dbReference type="PANTHER" id="PTHR13696">
    <property type="entry name" value="P-LOOP CONTAINING NUCLEOSIDE TRIPHOSPHATE HYDROLASE"/>
    <property type="match status" value="1"/>
</dbReference>
<proteinExistence type="predicted"/>
<reference evidence="3" key="1">
    <citation type="journal article" date="2017" name="Genome Announc.">
        <title>Draft Genome Sequence of Terrimicrobium sacchariphilum NM-5T, a Facultative Anaerobic Soil Bacterium of the Class Spartobacteria.</title>
        <authorList>
            <person name="Qiu Y.L."/>
            <person name="Tourlousse D.M."/>
            <person name="Matsuura N."/>
            <person name="Ohashi A."/>
            <person name="Sekiguchi Y."/>
        </authorList>
    </citation>
    <scope>NUCLEOTIDE SEQUENCE [LARGE SCALE GENOMIC DNA]</scope>
    <source>
        <strain evidence="3">NM-5</strain>
    </source>
</reference>
<dbReference type="RefSeq" id="WP_075078014.1">
    <property type="nucleotide sequence ID" value="NZ_BDCO01000002.1"/>
</dbReference>
<keyword evidence="3" id="KW-1185">Reference proteome</keyword>
<gene>
    <name evidence="2" type="ORF">TSACC_2564</name>
</gene>